<feature type="non-terminal residue" evidence="1">
    <location>
        <position position="1"/>
    </location>
</feature>
<evidence type="ECO:0000313" key="1">
    <source>
        <dbReference type="EMBL" id="GFC87190.1"/>
    </source>
</evidence>
<dbReference type="EMBL" id="BKCJ011109030">
    <property type="protein sequence ID" value="GFC87190.1"/>
    <property type="molecule type" value="Genomic_DNA"/>
</dbReference>
<comment type="caution">
    <text evidence="1">The sequence shown here is derived from an EMBL/GenBank/DDBJ whole genome shotgun (WGS) entry which is preliminary data.</text>
</comment>
<dbReference type="AlphaFoldDB" id="A0A699RL53"/>
<accession>A0A699RL53</accession>
<protein>
    <submittedName>
        <fullName evidence="1">Uncharacterized protein</fullName>
    </submittedName>
</protein>
<sequence length="29" mass="3180">VSRLPDNIYGSMKASKPKTLDETIELATT</sequence>
<reference evidence="1" key="1">
    <citation type="journal article" date="2019" name="Sci. Rep.">
        <title>Draft genome of Tanacetum cinerariifolium, the natural source of mosquito coil.</title>
        <authorList>
            <person name="Yamashiro T."/>
            <person name="Shiraishi A."/>
            <person name="Satake H."/>
            <person name="Nakayama K."/>
        </authorList>
    </citation>
    <scope>NUCLEOTIDE SEQUENCE</scope>
</reference>
<gene>
    <name evidence="1" type="ORF">Tci_859160</name>
</gene>
<proteinExistence type="predicted"/>
<organism evidence="1">
    <name type="scientific">Tanacetum cinerariifolium</name>
    <name type="common">Dalmatian daisy</name>
    <name type="synonym">Chrysanthemum cinerariifolium</name>
    <dbReference type="NCBI Taxonomy" id="118510"/>
    <lineage>
        <taxon>Eukaryota</taxon>
        <taxon>Viridiplantae</taxon>
        <taxon>Streptophyta</taxon>
        <taxon>Embryophyta</taxon>
        <taxon>Tracheophyta</taxon>
        <taxon>Spermatophyta</taxon>
        <taxon>Magnoliopsida</taxon>
        <taxon>eudicotyledons</taxon>
        <taxon>Gunneridae</taxon>
        <taxon>Pentapetalae</taxon>
        <taxon>asterids</taxon>
        <taxon>campanulids</taxon>
        <taxon>Asterales</taxon>
        <taxon>Asteraceae</taxon>
        <taxon>Asteroideae</taxon>
        <taxon>Anthemideae</taxon>
        <taxon>Anthemidinae</taxon>
        <taxon>Tanacetum</taxon>
    </lineage>
</organism>
<name>A0A699RL53_TANCI</name>